<dbReference type="PANTHER" id="PTHR30483:SF6">
    <property type="entry name" value="PERIPLASMIC BINDING PROTEIN OF ABC TRANSPORTER FOR NATURAL AMINO ACIDS"/>
    <property type="match status" value="1"/>
</dbReference>
<keyword evidence="5" id="KW-1185">Reference proteome</keyword>
<feature type="domain" description="Leucine-binding protein" evidence="3">
    <location>
        <begin position="4"/>
        <end position="328"/>
    </location>
</feature>
<proteinExistence type="inferred from homology"/>
<evidence type="ECO:0000256" key="1">
    <source>
        <dbReference type="ARBA" id="ARBA00010062"/>
    </source>
</evidence>
<comment type="similarity">
    <text evidence="1">Belongs to the leucine-binding protein family.</text>
</comment>
<evidence type="ECO:0000313" key="4">
    <source>
        <dbReference type="EMBL" id="TDQ73712.1"/>
    </source>
</evidence>
<protein>
    <submittedName>
        <fullName evidence="4">Amino acid/amide ABC transporter substrate-binding protein (HAAT family)</fullName>
    </submittedName>
</protein>
<dbReference type="AlphaFoldDB" id="A0A4R6W8K7"/>
<dbReference type="Gene3D" id="3.40.50.2300">
    <property type="match status" value="2"/>
</dbReference>
<dbReference type="InterPro" id="IPR028082">
    <property type="entry name" value="Peripla_BP_I"/>
</dbReference>
<name>A0A4R6W8K7_9SPHI</name>
<dbReference type="SUPFAM" id="SSF53822">
    <property type="entry name" value="Periplasmic binding protein-like I"/>
    <property type="match status" value="1"/>
</dbReference>
<evidence type="ECO:0000256" key="2">
    <source>
        <dbReference type="ARBA" id="ARBA00022729"/>
    </source>
</evidence>
<dbReference type="Pfam" id="PF13458">
    <property type="entry name" value="Peripla_BP_6"/>
    <property type="match status" value="1"/>
</dbReference>
<reference evidence="4 5" key="1">
    <citation type="submission" date="2019-03" db="EMBL/GenBank/DDBJ databases">
        <title>Genomic Encyclopedia of Archaeal and Bacterial Type Strains, Phase II (KMG-II): from individual species to whole genera.</title>
        <authorList>
            <person name="Goeker M."/>
        </authorList>
    </citation>
    <scope>NUCLEOTIDE SEQUENCE [LARGE SCALE GENOMIC DNA]</scope>
    <source>
        <strain evidence="4 5">DSM 28353</strain>
    </source>
</reference>
<dbReference type="EMBL" id="SNYV01000018">
    <property type="protein sequence ID" value="TDQ73712.1"/>
    <property type="molecule type" value="Genomic_DNA"/>
</dbReference>
<evidence type="ECO:0000259" key="3">
    <source>
        <dbReference type="Pfam" id="PF13458"/>
    </source>
</evidence>
<gene>
    <name evidence="4" type="ORF">CLV99_4149</name>
</gene>
<evidence type="ECO:0000313" key="5">
    <source>
        <dbReference type="Proteomes" id="UP000295292"/>
    </source>
</evidence>
<organism evidence="4 5">
    <name type="scientific">Sphingobacterium yanglingense</name>
    <dbReference type="NCBI Taxonomy" id="1437280"/>
    <lineage>
        <taxon>Bacteria</taxon>
        <taxon>Pseudomonadati</taxon>
        <taxon>Bacteroidota</taxon>
        <taxon>Sphingobacteriia</taxon>
        <taxon>Sphingobacteriales</taxon>
        <taxon>Sphingobacteriaceae</taxon>
        <taxon>Sphingobacterium</taxon>
    </lineage>
</organism>
<keyword evidence="2" id="KW-0732">Signal</keyword>
<comment type="caution">
    <text evidence="4">The sequence shown here is derived from an EMBL/GenBank/DDBJ whole genome shotgun (WGS) entry which is preliminary data.</text>
</comment>
<dbReference type="OrthoDB" id="827062at2"/>
<dbReference type="PANTHER" id="PTHR30483">
    <property type="entry name" value="LEUCINE-SPECIFIC-BINDING PROTEIN"/>
    <property type="match status" value="1"/>
</dbReference>
<dbReference type="RefSeq" id="WP_133586305.1">
    <property type="nucleotide sequence ID" value="NZ_SNYV01000018.1"/>
</dbReference>
<dbReference type="InterPro" id="IPR051010">
    <property type="entry name" value="BCAA_transport"/>
</dbReference>
<sequence>MNRPLKIGFLTPFSAVYPFYGQHMMAGFFTSLAQYGLTSTDVVFVPVYIGQGQHKMMQEAVQKLLFFEGVDLISGMVNIKSLTEIALLLDTYNKPGLFIDFGELIHPSNGYGKNVGCLSMDYWQSEYTLGKWAMEEFGPDGQIIMPIYESGFNLHQAFLDGAGAAGSKALNCMVLPENYVSNNSVNLQPFFDAVDRDTPDFVHAIFSGTLGTEFLKQWRASKFYDTIPLLTIENMAYKDMLSDVQHLNLKFYAASNWQDTDHSALNQSFTQQFVGANHQPASVFSMLGFELGQVVVQMRDELMKGDTGSAIAKFRQSGVTGPRGAITIHGWSELTYPLVDINRVVTTSQHINYTILSQGTALGYDATQVFEESVSGYLNPYWSV</sequence>
<dbReference type="InterPro" id="IPR028081">
    <property type="entry name" value="Leu-bd"/>
</dbReference>
<dbReference type="Proteomes" id="UP000295292">
    <property type="component" value="Unassembled WGS sequence"/>
</dbReference>
<accession>A0A4R6W8K7</accession>